<comment type="caution">
    <text evidence="6">The sequence shown here is derived from an EMBL/GenBank/DDBJ whole genome shotgun (WGS) entry which is preliminary data.</text>
</comment>
<evidence type="ECO:0000313" key="7">
    <source>
        <dbReference type="Proteomes" id="UP000017131"/>
    </source>
</evidence>
<reference evidence="6 7" key="1">
    <citation type="journal article" date="2013" name="Genome Announc.">
        <title>Draft Genome Sequence of Staphylococcus simulans UMC-CNS-990, Isolated from a Case of Chronic Bovine Mastitis.</title>
        <authorList>
            <person name="Calcutt M.J."/>
            <person name="Foecking M.F."/>
            <person name="Hsieh H.Y."/>
            <person name="Perry J."/>
            <person name="Stewart G.C."/>
            <person name="Middleton J.R."/>
        </authorList>
    </citation>
    <scope>NUCLEOTIDE SEQUENCE [LARGE SCALE GENOMIC DNA]</scope>
    <source>
        <strain evidence="6 7">UMC-CNS-990</strain>
    </source>
</reference>
<dbReference type="Gene3D" id="3.20.20.140">
    <property type="entry name" value="Metal-dependent hydrolases"/>
    <property type="match status" value="1"/>
</dbReference>
<dbReference type="EMBL" id="AXDY01000006">
    <property type="protein sequence ID" value="ERS93270.1"/>
    <property type="molecule type" value="Genomic_DNA"/>
</dbReference>
<dbReference type="Proteomes" id="UP000017131">
    <property type="component" value="Unassembled WGS sequence"/>
</dbReference>
<evidence type="ECO:0000256" key="2">
    <source>
        <dbReference type="ARBA" id="ARBA00022801"/>
    </source>
</evidence>
<keyword evidence="7" id="KW-1185">Reference proteome</keyword>
<dbReference type="PANTHER" id="PTHR39181">
    <property type="entry name" value="TYROSINE-PROTEIN PHOSPHATASE YWQE"/>
    <property type="match status" value="1"/>
</dbReference>
<protein>
    <recommendedName>
        <fullName evidence="5">Tyrosine-protein phosphatase</fullName>
        <ecNumber evidence="5">3.1.3.48</ecNumber>
    </recommendedName>
</protein>
<dbReference type="InterPro" id="IPR016667">
    <property type="entry name" value="Caps_polysacc_synth_CpsB/CapC"/>
</dbReference>
<comment type="similarity">
    <text evidence="1 5">Belongs to the metallo-dependent hydrolases superfamily. CpsB/CapC family.</text>
</comment>
<dbReference type="PIRSF" id="PIRSF016557">
    <property type="entry name" value="Caps_synth_CpsB"/>
    <property type="match status" value="1"/>
</dbReference>
<dbReference type="SUPFAM" id="SSF89550">
    <property type="entry name" value="PHP domain-like"/>
    <property type="match status" value="1"/>
</dbReference>
<evidence type="ECO:0000256" key="1">
    <source>
        <dbReference type="ARBA" id="ARBA00005750"/>
    </source>
</evidence>
<comment type="catalytic activity">
    <reaction evidence="4 5">
        <text>O-phospho-L-tyrosyl-[protein] + H2O = L-tyrosyl-[protein] + phosphate</text>
        <dbReference type="Rhea" id="RHEA:10684"/>
        <dbReference type="Rhea" id="RHEA-COMP:10136"/>
        <dbReference type="Rhea" id="RHEA-COMP:20101"/>
        <dbReference type="ChEBI" id="CHEBI:15377"/>
        <dbReference type="ChEBI" id="CHEBI:43474"/>
        <dbReference type="ChEBI" id="CHEBI:46858"/>
        <dbReference type="ChEBI" id="CHEBI:61978"/>
        <dbReference type="EC" id="3.1.3.48"/>
    </reaction>
</comment>
<sequence length="254" mass="29352">MIDMHNHILIDADDGPRDEEAAIQLLRQAKKENVTKIIATPHYTNKYDNSFDKVKLKIKRLCKLKEVKDLGIQIYPGQEVRIHQNLIEDIKSGKVSGLNKSRYLLIEFPPNDILDYTYQMFQNIQDLGYIPIIAHPERNIALLKDMSVLYNLVEQGALSQITSTSLIGHFGKGIQDVSIELMKCNLAYFIASDAHDFEARPFMMKSLFKEEVLLDFRESMMKLIKNAEAIIKNEEIDKREPLVPDSQKIKDWIF</sequence>
<accession>A0ABN0PCC3</accession>
<dbReference type="PANTHER" id="PTHR39181:SF1">
    <property type="entry name" value="TYROSINE-PROTEIN PHOSPHATASE YWQE"/>
    <property type="match status" value="1"/>
</dbReference>
<keyword evidence="2 5" id="KW-0378">Hydrolase</keyword>
<keyword evidence="3 5" id="KW-0904">Protein phosphatase</keyword>
<gene>
    <name evidence="6" type="ORF">SSIM_08270</name>
</gene>
<dbReference type="InterPro" id="IPR016195">
    <property type="entry name" value="Pol/histidinol_Pase-like"/>
</dbReference>
<dbReference type="EC" id="3.1.3.48" evidence="5"/>
<evidence type="ECO:0000313" key="6">
    <source>
        <dbReference type="EMBL" id="ERS93270.1"/>
    </source>
</evidence>
<evidence type="ECO:0000256" key="4">
    <source>
        <dbReference type="ARBA" id="ARBA00051722"/>
    </source>
</evidence>
<dbReference type="RefSeq" id="WP_023015738.1">
    <property type="nucleotide sequence ID" value="NZ_AXDY01000006.1"/>
</dbReference>
<evidence type="ECO:0000256" key="3">
    <source>
        <dbReference type="ARBA" id="ARBA00022912"/>
    </source>
</evidence>
<organism evidence="6 7">
    <name type="scientific">Staphylococcus simulans UMC-CNS-990</name>
    <dbReference type="NCBI Taxonomy" id="1405498"/>
    <lineage>
        <taxon>Bacteria</taxon>
        <taxon>Bacillati</taxon>
        <taxon>Bacillota</taxon>
        <taxon>Bacilli</taxon>
        <taxon>Bacillales</taxon>
        <taxon>Staphylococcaceae</taxon>
        <taxon>Staphylococcus</taxon>
    </lineage>
</organism>
<dbReference type="Pfam" id="PF19567">
    <property type="entry name" value="CpsB_CapC"/>
    <property type="match status" value="1"/>
</dbReference>
<evidence type="ECO:0000256" key="5">
    <source>
        <dbReference type="PIRNR" id="PIRNR016557"/>
    </source>
</evidence>
<name>A0ABN0PCC3_STASI</name>
<proteinExistence type="inferred from homology"/>